<evidence type="ECO:0000313" key="2">
    <source>
        <dbReference type="Proteomes" id="UP000546642"/>
    </source>
</evidence>
<gene>
    <name evidence="1" type="ORF">HNR23_003411</name>
</gene>
<reference evidence="1 2" key="1">
    <citation type="submission" date="2020-08" db="EMBL/GenBank/DDBJ databases">
        <title>Sequencing the genomes of 1000 actinobacteria strains.</title>
        <authorList>
            <person name="Klenk H.-P."/>
        </authorList>
    </citation>
    <scope>NUCLEOTIDE SEQUENCE [LARGE SCALE GENOMIC DNA]</scope>
    <source>
        <strain evidence="1 2">DSM 46659</strain>
    </source>
</reference>
<dbReference type="Proteomes" id="UP000546642">
    <property type="component" value="Unassembled WGS sequence"/>
</dbReference>
<dbReference type="EMBL" id="JACHDS010000001">
    <property type="protein sequence ID" value="MBB6173351.1"/>
    <property type="molecule type" value="Genomic_DNA"/>
</dbReference>
<comment type="caution">
    <text evidence="1">The sequence shown here is derived from an EMBL/GenBank/DDBJ whole genome shotgun (WGS) entry which is preliminary data.</text>
</comment>
<keyword evidence="2" id="KW-1185">Reference proteome</keyword>
<sequence length="105" mass="11270">MSALHGLKGSLLDGIWIDAPGHTVTLSLRSTNLTPPVGYTLVLEGVTDFHFFDDSAEPWSGAELTDIRSDHDPGSLRLDFSFGSESSGLALTCAKVVLHRTRSAE</sequence>
<name>A0A7W9YLH9_9ACTN</name>
<evidence type="ECO:0000313" key="1">
    <source>
        <dbReference type="EMBL" id="MBB6173351.1"/>
    </source>
</evidence>
<accession>A0A7W9YLH9</accession>
<protein>
    <submittedName>
        <fullName evidence="1">Uncharacterized protein</fullName>
    </submittedName>
</protein>
<dbReference type="AlphaFoldDB" id="A0A7W9YLH9"/>
<proteinExistence type="predicted"/>
<organism evidence="1 2">
    <name type="scientific">Nocardiopsis mwathae</name>
    <dbReference type="NCBI Taxonomy" id="1472723"/>
    <lineage>
        <taxon>Bacteria</taxon>
        <taxon>Bacillati</taxon>
        <taxon>Actinomycetota</taxon>
        <taxon>Actinomycetes</taxon>
        <taxon>Streptosporangiales</taxon>
        <taxon>Nocardiopsidaceae</taxon>
        <taxon>Nocardiopsis</taxon>
    </lineage>
</organism>
<dbReference type="RefSeq" id="WP_184076676.1">
    <property type="nucleotide sequence ID" value="NZ_JACHDS010000001.1"/>
</dbReference>